<name>A0A8T9MU28_9NEIS</name>
<dbReference type="InterPro" id="IPR055760">
    <property type="entry name" value="DUF7336"/>
</dbReference>
<dbReference type="Pfam" id="PF24024">
    <property type="entry name" value="DUF7336"/>
    <property type="match status" value="1"/>
</dbReference>
<dbReference type="AlphaFoldDB" id="A0A8T9MU28"/>
<dbReference type="EMBL" id="CP091521">
    <property type="protein sequence ID" value="UOP04335.1"/>
    <property type="molecule type" value="Genomic_DNA"/>
</dbReference>
<keyword evidence="3" id="KW-1185">Reference proteome</keyword>
<accession>A0A8T9MU28</accession>
<protein>
    <recommendedName>
        <fullName evidence="1">DUF7336 domain-containing protein</fullName>
    </recommendedName>
</protein>
<evidence type="ECO:0000313" key="3">
    <source>
        <dbReference type="Proteomes" id="UP000831534"/>
    </source>
</evidence>
<proteinExistence type="predicted"/>
<evidence type="ECO:0000313" key="2">
    <source>
        <dbReference type="EMBL" id="UOP04335.1"/>
    </source>
</evidence>
<dbReference type="KEGG" id="ckh:LVJ77_08245"/>
<dbReference type="RefSeq" id="WP_034334558.1">
    <property type="nucleotide sequence ID" value="NZ_CP091521.1"/>
</dbReference>
<sequence>MKYVFLLGHVRQRSPYHDDIKHIGVFATLADARHAQAQLSDKPGFRDYPDGFYIDKCEIGRINWSDGFFNWYTEFAKPQDGAP</sequence>
<feature type="domain" description="DUF7336" evidence="1">
    <location>
        <begin position="2"/>
        <end position="67"/>
    </location>
</feature>
<reference evidence="2" key="2">
    <citation type="submission" date="2024-09" db="EMBL/GenBank/DDBJ databases">
        <authorList>
            <person name="Veyrier F.J."/>
        </authorList>
    </citation>
    <scope>NUCLEOTIDE SEQUENCE</scope>
    <source>
        <strain evidence="2">17694</strain>
    </source>
</reference>
<organism evidence="2 3">
    <name type="scientific">Conchiformibius kuhniae</name>
    <dbReference type="NCBI Taxonomy" id="211502"/>
    <lineage>
        <taxon>Bacteria</taxon>
        <taxon>Pseudomonadati</taxon>
        <taxon>Pseudomonadota</taxon>
        <taxon>Betaproteobacteria</taxon>
        <taxon>Neisseriales</taxon>
        <taxon>Neisseriaceae</taxon>
        <taxon>Conchiformibius</taxon>
    </lineage>
</organism>
<dbReference type="Proteomes" id="UP000831534">
    <property type="component" value="Chromosome"/>
</dbReference>
<reference evidence="2" key="1">
    <citation type="journal article" date="2022" name="Res Sq">
        <title>Evolution of multicellular longitudinally dividing oral cavity symbionts (Neisseriaceae).</title>
        <authorList>
            <person name="Nyongesa S."/>
            <person name="Weber P."/>
            <person name="Bernet E."/>
            <person name="Pullido F."/>
            <person name="Nieckarz M."/>
            <person name="Delaby M."/>
            <person name="Nieves C."/>
            <person name="Viehboeck T."/>
            <person name="Krause N."/>
            <person name="Rivera-Millot A."/>
            <person name="Nakamura A."/>
            <person name="Vischer N."/>
            <person name="VanNieuwenhze M."/>
            <person name="Brun Y."/>
            <person name="Cava F."/>
            <person name="Bulgheresi S."/>
            <person name="Veyrier F."/>
        </authorList>
    </citation>
    <scope>NUCLEOTIDE SEQUENCE</scope>
    <source>
        <strain evidence="2">17694</strain>
    </source>
</reference>
<gene>
    <name evidence="2" type="ORF">LVJ77_08245</name>
</gene>
<evidence type="ECO:0000259" key="1">
    <source>
        <dbReference type="Pfam" id="PF24024"/>
    </source>
</evidence>